<feature type="chain" id="PRO_5046283639" evidence="1">
    <location>
        <begin position="26"/>
        <end position="181"/>
    </location>
</feature>
<dbReference type="Proteomes" id="UP001606305">
    <property type="component" value="Unassembled WGS sequence"/>
</dbReference>
<proteinExistence type="predicted"/>
<evidence type="ECO:0000313" key="3">
    <source>
        <dbReference type="Proteomes" id="UP001606305"/>
    </source>
</evidence>
<sequence length="181" mass="20027">MSRPTRRTWLAVTAASATLSLTGCAGPTVQDYANETPRLDLRRFFDGELTAQGLFTDRSGRVVKRFTVAMTGRWQGDTGVLDEHFRYSDGSTQRRVWTLKSLGGGRYSGTAADVVGEAQGETAGNAFRFVYTLALPVDGRVWHMALDDWMFLMDERTVLNRSAMTKLGLHVGDVTLVITRS</sequence>
<dbReference type="PROSITE" id="PS51257">
    <property type="entry name" value="PROKAR_LIPOPROTEIN"/>
    <property type="match status" value="1"/>
</dbReference>
<gene>
    <name evidence="2" type="ORF">ACG00X_12350</name>
</gene>
<evidence type="ECO:0000313" key="2">
    <source>
        <dbReference type="EMBL" id="MFG6457623.1"/>
    </source>
</evidence>
<dbReference type="InterPro" id="IPR006311">
    <property type="entry name" value="TAT_signal"/>
</dbReference>
<name>A0ABW7G6N7_9BURK</name>
<dbReference type="InterPro" id="IPR024409">
    <property type="entry name" value="DUF3833"/>
</dbReference>
<keyword evidence="1" id="KW-0732">Signal</keyword>
<protein>
    <submittedName>
        <fullName evidence="2">DUF3833 domain-containing protein</fullName>
    </submittedName>
</protein>
<organism evidence="2 3">
    <name type="scientific">Pelomonas nitida</name>
    <dbReference type="NCBI Taxonomy" id="3299027"/>
    <lineage>
        <taxon>Bacteria</taxon>
        <taxon>Pseudomonadati</taxon>
        <taxon>Pseudomonadota</taxon>
        <taxon>Betaproteobacteria</taxon>
        <taxon>Burkholderiales</taxon>
        <taxon>Sphaerotilaceae</taxon>
        <taxon>Roseateles</taxon>
    </lineage>
</organism>
<feature type="signal peptide" evidence="1">
    <location>
        <begin position="1"/>
        <end position="25"/>
    </location>
</feature>
<dbReference type="PROSITE" id="PS51318">
    <property type="entry name" value="TAT"/>
    <property type="match status" value="1"/>
</dbReference>
<dbReference type="RefSeq" id="WP_394488482.1">
    <property type="nucleotide sequence ID" value="NZ_JBIGIA010000008.1"/>
</dbReference>
<comment type="caution">
    <text evidence="2">The sequence shown here is derived from an EMBL/GenBank/DDBJ whole genome shotgun (WGS) entry which is preliminary data.</text>
</comment>
<dbReference type="EMBL" id="JBIGIA010000008">
    <property type="protein sequence ID" value="MFG6457623.1"/>
    <property type="molecule type" value="Genomic_DNA"/>
</dbReference>
<reference evidence="2 3" key="1">
    <citation type="submission" date="2024-09" db="EMBL/GenBank/DDBJ databases">
        <title>Novel species of the genus Pelomonas and Roseateles isolated from streams.</title>
        <authorList>
            <person name="Lu H."/>
        </authorList>
    </citation>
    <scope>NUCLEOTIDE SEQUENCE [LARGE SCALE GENOMIC DNA]</scope>
    <source>
        <strain evidence="2 3">BYS96W</strain>
    </source>
</reference>
<dbReference type="Pfam" id="PF12915">
    <property type="entry name" value="DUF3833"/>
    <property type="match status" value="1"/>
</dbReference>
<accession>A0ABW7G6N7</accession>
<keyword evidence="3" id="KW-1185">Reference proteome</keyword>
<evidence type="ECO:0000256" key="1">
    <source>
        <dbReference type="SAM" id="SignalP"/>
    </source>
</evidence>